<gene>
    <name evidence="3" type="ORF">Poly41_10270</name>
</gene>
<keyword evidence="4" id="KW-1185">Reference proteome</keyword>
<dbReference type="Pfam" id="PF00498">
    <property type="entry name" value="FHA"/>
    <property type="match status" value="1"/>
</dbReference>
<evidence type="ECO:0000313" key="4">
    <source>
        <dbReference type="Proteomes" id="UP000319143"/>
    </source>
</evidence>
<feature type="region of interest" description="Disordered" evidence="1">
    <location>
        <begin position="1"/>
        <end position="25"/>
    </location>
</feature>
<sequence>MNKQVDRERNVDTESKPDFAGPYGQLTPTGGGDIIPLVKDRLLIGRRGECDIQLKFANVSGQHCRLTLEHGYWFIRDLNSRNGIKVDGRPVIRKRLDPHCKVSIAKHHFTIEYEPQLLGAYGPPPADDDYLEDLMKSSLMDRAGLKKRDPKSPYSNRDLNE</sequence>
<accession>A0A5C6E413</accession>
<dbReference type="EMBL" id="SJPV01000001">
    <property type="protein sequence ID" value="TWU42727.1"/>
    <property type="molecule type" value="Genomic_DNA"/>
</dbReference>
<feature type="region of interest" description="Disordered" evidence="1">
    <location>
        <begin position="141"/>
        <end position="161"/>
    </location>
</feature>
<dbReference type="SMART" id="SM00240">
    <property type="entry name" value="FHA"/>
    <property type="match status" value="1"/>
</dbReference>
<evidence type="ECO:0000313" key="3">
    <source>
        <dbReference type="EMBL" id="TWU42727.1"/>
    </source>
</evidence>
<reference evidence="3 4" key="1">
    <citation type="submission" date="2019-02" db="EMBL/GenBank/DDBJ databases">
        <title>Deep-cultivation of Planctomycetes and their phenomic and genomic characterization uncovers novel biology.</title>
        <authorList>
            <person name="Wiegand S."/>
            <person name="Jogler M."/>
            <person name="Boedeker C."/>
            <person name="Pinto D."/>
            <person name="Vollmers J."/>
            <person name="Rivas-Marin E."/>
            <person name="Kohn T."/>
            <person name="Peeters S.H."/>
            <person name="Heuer A."/>
            <person name="Rast P."/>
            <person name="Oberbeckmann S."/>
            <person name="Bunk B."/>
            <person name="Jeske O."/>
            <person name="Meyerdierks A."/>
            <person name="Storesund J.E."/>
            <person name="Kallscheuer N."/>
            <person name="Luecker S."/>
            <person name="Lage O.M."/>
            <person name="Pohl T."/>
            <person name="Merkel B.J."/>
            <person name="Hornburger P."/>
            <person name="Mueller R.-W."/>
            <person name="Bruemmer F."/>
            <person name="Labrenz M."/>
            <person name="Spormann A.M."/>
            <person name="Op Den Camp H."/>
            <person name="Overmann J."/>
            <person name="Amann R."/>
            <person name="Jetten M.S.M."/>
            <person name="Mascher T."/>
            <person name="Medema M.H."/>
            <person name="Devos D.P."/>
            <person name="Kaster A.-K."/>
            <person name="Ovreas L."/>
            <person name="Rohde M."/>
            <person name="Galperin M.Y."/>
            <person name="Jogler C."/>
        </authorList>
    </citation>
    <scope>NUCLEOTIDE SEQUENCE [LARGE SCALE GENOMIC DNA]</scope>
    <source>
        <strain evidence="3 4">Poly41</strain>
    </source>
</reference>
<dbReference type="AlphaFoldDB" id="A0A5C6E413"/>
<proteinExistence type="predicted"/>
<dbReference type="Gene3D" id="2.60.200.20">
    <property type="match status" value="1"/>
</dbReference>
<dbReference type="InterPro" id="IPR000253">
    <property type="entry name" value="FHA_dom"/>
</dbReference>
<feature type="domain" description="FHA" evidence="2">
    <location>
        <begin position="42"/>
        <end position="91"/>
    </location>
</feature>
<dbReference type="InterPro" id="IPR008984">
    <property type="entry name" value="SMAD_FHA_dom_sf"/>
</dbReference>
<dbReference type="Proteomes" id="UP000319143">
    <property type="component" value="Unassembled WGS sequence"/>
</dbReference>
<comment type="caution">
    <text evidence="3">The sequence shown here is derived from an EMBL/GenBank/DDBJ whole genome shotgun (WGS) entry which is preliminary data.</text>
</comment>
<dbReference type="CDD" id="cd00060">
    <property type="entry name" value="FHA"/>
    <property type="match status" value="1"/>
</dbReference>
<dbReference type="SUPFAM" id="SSF49879">
    <property type="entry name" value="SMAD/FHA domain"/>
    <property type="match status" value="1"/>
</dbReference>
<protein>
    <submittedName>
        <fullName evidence="3">FHA domain protein</fullName>
    </submittedName>
</protein>
<evidence type="ECO:0000256" key="1">
    <source>
        <dbReference type="SAM" id="MobiDB-lite"/>
    </source>
</evidence>
<name>A0A5C6E413_9BACT</name>
<dbReference type="PROSITE" id="PS50006">
    <property type="entry name" value="FHA_DOMAIN"/>
    <property type="match status" value="1"/>
</dbReference>
<feature type="compositionally biased region" description="Basic and acidic residues" evidence="1">
    <location>
        <begin position="1"/>
        <end position="17"/>
    </location>
</feature>
<evidence type="ECO:0000259" key="2">
    <source>
        <dbReference type="PROSITE" id="PS50006"/>
    </source>
</evidence>
<organism evidence="3 4">
    <name type="scientific">Novipirellula artificiosorum</name>
    <dbReference type="NCBI Taxonomy" id="2528016"/>
    <lineage>
        <taxon>Bacteria</taxon>
        <taxon>Pseudomonadati</taxon>
        <taxon>Planctomycetota</taxon>
        <taxon>Planctomycetia</taxon>
        <taxon>Pirellulales</taxon>
        <taxon>Pirellulaceae</taxon>
        <taxon>Novipirellula</taxon>
    </lineage>
</organism>